<dbReference type="Proteomes" id="UP000288805">
    <property type="component" value="Unassembled WGS sequence"/>
</dbReference>
<accession>A0A438FMY6</accession>
<name>A0A438FMY6_VITVI</name>
<reference evidence="1 2" key="1">
    <citation type="journal article" date="2018" name="PLoS Genet.">
        <title>Population sequencing reveals clonal diversity and ancestral inbreeding in the grapevine cultivar Chardonnay.</title>
        <authorList>
            <person name="Roach M.J."/>
            <person name="Johnson D.L."/>
            <person name="Bohlmann J."/>
            <person name="van Vuuren H.J."/>
            <person name="Jones S.J."/>
            <person name="Pretorius I.S."/>
            <person name="Schmidt S.A."/>
            <person name="Borneman A.R."/>
        </authorList>
    </citation>
    <scope>NUCLEOTIDE SEQUENCE [LARGE SCALE GENOMIC DNA]</scope>
    <source>
        <strain evidence="2">cv. Chardonnay</strain>
        <tissue evidence="1">Leaf</tissue>
    </source>
</reference>
<organism evidence="1 2">
    <name type="scientific">Vitis vinifera</name>
    <name type="common">Grape</name>
    <dbReference type="NCBI Taxonomy" id="29760"/>
    <lineage>
        <taxon>Eukaryota</taxon>
        <taxon>Viridiplantae</taxon>
        <taxon>Streptophyta</taxon>
        <taxon>Embryophyta</taxon>
        <taxon>Tracheophyta</taxon>
        <taxon>Spermatophyta</taxon>
        <taxon>Magnoliopsida</taxon>
        <taxon>eudicotyledons</taxon>
        <taxon>Gunneridae</taxon>
        <taxon>Pentapetalae</taxon>
        <taxon>rosids</taxon>
        <taxon>Vitales</taxon>
        <taxon>Vitaceae</taxon>
        <taxon>Viteae</taxon>
        <taxon>Vitis</taxon>
    </lineage>
</organism>
<sequence>MTSIISRGGHALEDFDTDACRTEHGEDRSPAQSQLLDHHLFGGRSTSREEIDIVVVSHPIISYQASLTAPYLFILTISTVTHLFRRTISATPYFFRPTISPTPYLFRPIISTTPYLFRPTSITTSYLFRPTISAD</sequence>
<protein>
    <submittedName>
        <fullName evidence="1">Uncharacterized protein</fullName>
    </submittedName>
</protein>
<comment type="caution">
    <text evidence="1">The sequence shown here is derived from an EMBL/GenBank/DDBJ whole genome shotgun (WGS) entry which is preliminary data.</text>
</comment>
<evidence type="ECO:0000313" key="1">
    <source>
        <dbReference type="EMBL" id="RVW61311.1"/>
    </source>
</evidence>
<proteinExistence type="predicted"/>
<gene>
    <name evidence="1" type="ORF">CK203_020710</name>
</gene>
<dbReference type="EMBL" id="QGNW01000842">
    <property type="protein sequence ID" value="RVW61311.1"/>
    <property type="molecule type" value="Genomic_DNA"/>
</dbReference>
<evidence type="ECO:0000313" key="2">
    <source>
        <dbReference type="Proteomes" id="UP000288805"/>
    </source>
</evidence>
<dbReference type="AlphaFoldDB" id="A0A438FMY6"/>